<dbReference type="InterPro" id="IPR012020">
    <property type="entry name" value="ABHD4"/>
</dbReference>
<dbReference type="EMBL" id="FPHP01000048">
    <property type="protein sequence ID" value="SFV75880.1"/>
    <property type="molecule type" value="Genomic_DNA"/>
</dbReference>
<proteinExistence type="inferred from homology"/>
<feature type="domain" description="AB hydrolase-1" evidence="2">
    <location>
        <begin position="56"/>
        <end position="298"/>
    </location>
</feature>
<dbReference type="SUPFAM" id="SSF53474">
    <property type="entry name" value="alpha/beta-Hydrolases"/>
    <property type="match status" value="1"/>
</dbReference>
<dbReference type="Pfam" id="PF00561">
    <property type="entry name" value="Abhydrolase_1"/>
    <property type="match status" value="1"/>
</dbReference>
<dbReference type="InterPro" id="IPR050960">
    <property type="entry name" value="AB_hydrolase_4_sf"/>
</dbReference>
<dbReference type="InterPro" id="IPR029058">
    <property type="entry name" value="AB_hydrolase_fold"/>
</dbReference>
<dbReference type="GO" id="GO:0016301">
    <property type="term" value="F:kinase activity"/>
    <property type="evidence" value="ECO:0007669"/>
    <property type="project" value="UniProtKB-KW"/>
</dbReference>
<accession>A0A1W1D5W4</accession>
<dbReference type="Gene3D" id="3.40.50.1820">
    <property type="entry name" value="alpha/beta hydrolase"/>
    <property type="match status" value="1"/>
</dbReference>
<protein>
    <submittedName>
        <fullName evidence="3">Hydrolase, alpha/beta fold family functionally coupled to Phosphoribulokinase</fullName>
    </submittedName>
</protein>
<dbReference type="InterPro" id="IPR000073">
    <property type="entry name" value="AB_hydrolase_1"/>
</dbReference>
<comment type="similarity">
    <text evidence="1">Belongs to the AB hydrolase superfamily. AB hydrolase 4 family.</text>
</comment>
<keyword evidence="3" id="KW-0418">Kinase</keyword>
<dbReference type="AlphaFoldDB" id="A0A1W1D5W4"/>
<evidence type="ECO:0000256" key="1">
    <source>
        <dbReference type="ARBA" id="ARBA00010884"/>
    </source>
</evidence>
<sequence length="318" mass="36590">MKFSPAFSNAHLQTLYAPLFRKKITLPLEKERFFLEDGDFVECYWHNKPSIASSKPIIVLLHGLNGSYQSPYIQGIMKEASLHNFASVVMHFRGCSGVQNNLPRAYHSGDTKDILAWIKHLHSTYFNATFFGVGYSLGGNVLLKLLGEEKENIVFQKAVSISAPLDLAISANAINKGFSKFYQRLLLKDLKKMLHKKFQKHPMNKYIKLQQKEIAKIKTFWEFDEAYTAPIHHFQSAKEYYQKSSAKPYLKDIAISTLLIHSLDDPFMTPKILPKKEEINDNITLEVYPYGGHVGFVSGTIFRPNYWLEKRIISFFIK</sequence>
<reference evidence="3" key="1">
    <citation type="submission" date="2016-10" db="EMBL/GenBank/DDBJ databases">
        <authorList>
            <person name="de Groot N.N."/>
        </authorList>
    </citation>
    <scope>NUCLEOTIDE SEQUENCE</scope>
</reference>
<dbReference type="NCBIfam" id="NF008218">
    <property type="entry name" value="PRK10985.1"/>
    <property type="match status" value="1"/>
</dbReference>
<keyword evidence="3" id="KW-0378">Hydrolase</keyword>
<keyword evidence="3" id="KW-0808">Transferase</keyword>
<gene>
    <name evidence="3" type="ORF">MNB_SM-3-810</name>
</gene>
<dbReference type="PANTHER" id="PTHR10794">
    <property type="entry name" value="ABHYDROLASE DOMAIN-CONTAINING PROTEIN"/>
    <property type="match status" value="1"/>
</dbReference>
<dbReference type="PIRSF" id="PIRSF005211">
    <property type="entry name" value="Ab_hydro_YheT"/>
    <property type="match status" value="1"/>
</dbReference>
<name>A0A1W1D5W4_9ZZZZ</name>
<evidence type="ECO:0000259" key="2">
    <source>
        <dbReference type="Pfam" id="PF00561"/>
    </source>
</evidence>
<dbReference type="GO" id="GO:0034338">
    <property type="term" value="F:short-chain carboxylesterase activity"/>
    <property type="evidence" value="ECO:0007669"/>
    <property type="project" value="TreeGrafter"/>
</dbReference>
<dbReference type="GO" id="GO:0047372">
    <property type="term" value="F:monoacylglycerol lipase activity"/>
    <property type="evidence" value="ECO:0007669"/>
    <property type="project" value="TreeGrafter"/>
</dbReference>
<organism evidence="3">
    <name type="scientific">hydrothermal vent metagenome</name>
    <dbReference type="NCBI Taxonomy" id="652676"/>
    <lineage>
        <taxon>unclassified sequences</taxon>
        <taxon>metagenomes</taxon>
        <taxon>ecological metagenomes</taxon>
    </lineage>
</organism>
<evidence type="ECO:0000313" key="3">
    <source>
        <dbReference type="EMBL" id="SFV75880.1"/>
    </source>
</evidence>
<dbReference type="PANTHER" id="PTHR10794:SF94">
    <property type="entry name" value="ESTERASE YHET-RELATED"/>
    <property type="match status" value="1"/>
</dbReference>